<proteinExistence type="predicted"/>
<dbReference type="EMBL" id="UGAW01000001">
    <property type="protein sequence ID" value="STG54029.1"/>
    <property type="molecule type" value="Genomic_DNA"/>
</dbReference>
<protein>
    <submittedName>
        <fullName evidence="2">Putative prophage protein</fullName>
    </submittedName>
</protein>
<dbReference type="AlphaFoldDB" id="A0A376MUB7"/>
<accession>A0A376MUB7</accession>
<name>A0A376MUB7_ECOLX</name>
<sequence>MQKLAFFRDAPAPWQGTPQGGPAITMEAMTMTMTETEALGIIRSITGISQQAGEQEATQPDSVIAENYARVVAEVMRRDGIELNGVDMRNIRTRVLELLAYRRRSQQRRESAKSTYQWKKPERLRR</sequence>
<gene>
    <name evidence="2" type="ORF">NCTC11112_04598</name>
</gene>
<evidence type="ECO:0000313" key="3">
    <source>
        <dbReference type="Proteomes" id="UP000254817"/>
    </source>
</evidence>
<evidence type="ECO:0000313" key="2">
    <source>
        <dbReference type="EMBL" id="STG54029.1"/>
    </source>
</evidence>
<feature type="region of interest" description="Disordered" evidence="1">
    <location>
        <begin position="105"/>
        <end position="126"/>
    </location>
</feature>
<evidence type="ECO:0000256" key="1">
    <source>
        <dbReference type="SAM" id="MobiDB-lite"/>
    </source>
</evidence>
<organism evidence="2 3">
    <name type="scientific">Escherichia coli</name>
    <dbReference type="NCBI Taxonomy" id="562"/>
    <lineage>
        <taxon>Bacteria</taxon>
        <taxon>Pseudomonadati</taxon>
        <taxon>Pseudomonadota</taxon>
        <taxon>Gammaproteobacteria</taxon>
        <taxon>Enterobacterales</taxon>
        <taxon>Enterobacteriaceae</taxon>
        <taxon>Escherichia</taxon>
    </lineage>
</organism>
<dbReference type="Proteomes" id="UP000254817">
    <property type="component" value="Unassembled WGS sequence"/>
</dbReference>
<reference evidence="2 3" key="1">
    <citation type="submission" date="2018-06" db="EMBL/GenBank/DDBJ databases">
        <authorList>
            <consortium name="Pathogen Informatics"/>
            <person name="Doyle S."/>
        </authorList>
    </citation>
    <scope>NUCLEOTIDE SEQUENCE [LARGE SCALE GENOMIC DNA]</scope>
    <source>
        <strain evidence="2 3">NCTC11112</strain>
    </source>
</reference>